<comment type="caution">
    <text evidence="2">The sequence shown here is derived from an EMBL/GenBank/DDBJ whole genome shotgun (WGS) entry which is preliminary data.</text>
</comment>
<evidence type="ECO:0000313" key="3">
    <source>
        <dbReference type="Proteomes" id="UP001174934"/>
    </source>
</evidence>
<reference evidence="2" key="1">
    <citation type="submission" date="2023-06" db="EMBL/GenBank/DDBJ databases">
        <title>Genome-scale phylogeny and comparative genomics of the fungal order Sordariales.</title>
        <authorList>
            <consortium name="Lawrence Berkeley National Laboratory"/>
            <person name="Hensen N."/>
            <person name="Bonometti L."/>
            <person name="Westerberg I."/>
            <person name="Brannstrom I.O."/>
            <person name="Guillou S."/>
            <person name="Cros-Aarteil S."/>
            <person name="Calhoun S."/>
            <person name="Haridas S."/>
            <person name="Kuo A."/>
            <person name="Mondo S."/>
            <person name="Pangilinan J."/>
            <person name="Riley R."/>
            <person name="LaButti K."/>
            <person name="Andreopoulos B."/>
            <person name="Lipzen A."/>
            <person name="Chen C."/>
            <person name="Yanf M."/>
            <person name="Daum C."/>
            <person name="Ng V."/>
            <person name="Clum A."/>
            <person name="Steindorff A."/>
            <person name="Ohm R."/>
            <person name="Martin F."/>
            <person name="Silar P."/>
            <person name="Natvig D."/>
            <person name="Lalanne C."/>
            <person name="Gautier V."/>
            <person name="Ament-velasquez S.L."/>
            <person name="Kruys A."/>
            <person name="Hutchinson M.I."/>
            <person name="Powell A.J."/>
            <person name="Barry K."/>
            <person name="Miller A.N."/>
            <person name="Grigoriev I.V."/>
            <person name="Debuchy R."/>
            <person name="Gladieux P."/>
            <person name="Thoren M.H."/>
            <person name="Johannesson H."/>
        </authorList>
    </citation>
    <scope>NUCLEOTIDE SEQUENCE</scope>
    <source>
        <strain evidence="2">SMH3391-2</strain>
    </source>
</reference>
<evidence type="ECO:0000256" key="1">
    <source>
        <dbReference type="SAM" id="Phobius"/>
    </source>
</evidence>
<proteinExistence type="predicted"/>
<organism evidence="2 3">
    <name type="scientific">Bombardia bombarda</name>
    <dbReference type="NCBI Taxonomy" id="252184"/>
    <lineage>
        <taxon>Eukaryota</taxon>
        <taxon>Fungi</taxon>
        <taxon>Dikarya</taxon>
        <taxon>Ascomycota</taxon>
        <taxon>Pezizomycotina</taxon>
        <taxon>Sordariomycetes</taxon>
        <taxon>Sordariomycetidae</taxon>
        <taxon>Sordariales</taxon>
        <taxon>Lasiosphaeriaceae</taxon>
        <taxon>Bombardia</taxon>
    </lineage>
</organism>
<keyword evidence="3" id="KW-1185">Reference proteome</keyword>
<evidence type="ECO:0000313" key="2">
    <source>
        <dbReference type="EMBL" id="KAK0628577.1"/>
    </source>
</evidence>
<keyword evidence="1" id="KW-0472">Membrane</keyword>
<gene>
    <name evidence="2" type="ORF">B0T17DRAFT_523121</name>
</gene>
<protein>
    <submittedName>
        <fullName evidence="2">Uncharacterized protein</fullName>
    </submittedName>
</protein>
<dbReference type="EMBL" id="JAULSR010000002">
    <property type="protein sequence ID" value="KAK0628577.1"/>
    <property type="molecule type" value="Genomic_DNA"/>
</dbReference>
<keyword evidence="1" id="KW-0812">Transmembrane</keyword>
<dbReference type="Proteomes" id="UP001174934">
    <property type="component" value="Unassembled WGS sequence"/>
</dbReference>
<feature type="transmembrane region" description="Helical" evidence="1">
    <location>
        <begin position="7"/>
        <end position="27"/>
    </location>
</feature>
<feature type="transmembrane region" description="Helical" evidence="1">
    <location>
        <begin position="33"/>
        <end position="58"/>
    </location>
</feature>
<dbReference type="AlphaFoldDB" id="A0AA39X768"/>
<sequence>MDGWMDLAGWLVGIVAVVDILFVVKVLSVFCFLAVIMVALASALLCPVQFCVLCYVVLCC</sequence>
<keyword evidence="1" id="KW-1133">Transmembrane helix</keyword>
<name>A0AA39X768_9PEZI</name>
<accession>A0AA39X768</accession>